<evidence type="ECO:0000313" key="4">
    <source>
        <dbReference type="Proteomes" id="UP000203074"/>
    </source>
</evidence>
<proteinExistence type="predicted"/>
<gene>
    <name evidence="1" type="ORF">CGPG_00044</name>
    <name evidence="2" type="ORF">PhiST_gp065</name>
</gene>
<dbReference type="EMBL" id="HQ634192">
    <property type="protein sequence ID" value="AGH56743.1"/>
    <property type="molecule type" value="Genomic_DNA"/>
</dbReference>
<keyword evidence="4" id="KW-1185">Reference proteome</keyword>
<dbReference type="InterPro" id="IPR027417">
    <property type="entry name" value="P-loop_NTPase"/>
</dbReference>
<dbReference type="SUPFAM" id="SSF52540">
    <property type="entry name" value="P-loop containing nucleoside triphosphate hydrolases"/>
    <property type="match status" value="1"/>
</dbReference>
<dbReference type="RefSeq" id="YP_007673426.1">
    <property type="nucleotide sequence ID" value="NC_020842.1"/>
</dbReference>
<dbReference type="EMBL" id="KC821604">
    <property type="protein sequence ID" value="AGO47204.1"/>
    <property type="molecule type" value="Genomic_DNA"/>
</dbReference>
<dbReference type="OrthoDB" id="10403at10239"/>
<evidence type="ECO:0000313" key="3">
    <source>
        <dbReference type="Proteomes" id="UP000014729"/>
    </source>
</evidence>
<evidence type="ECO:0000313" key="2">
    <source>
        <dbReference type="EMBL" id="AGO47204.1"/>
    </source>
</evidence>
<dbReference type="Gene3D" id="3.40.50.300">
    <property type="entry name" value="P-loop containing nucleotide triphosphate hydrolases"/>
    <property type="match status" value="1"/>
</dbReference>
<name>M4SL87_9CAUD</name>
<accession>M4SL87</accession>
<dbReference type="GeneID" id="15009942"/>
<dbReference type="Proteomes" id="UP000014729">
    <property type="component" value="Segment"/>
</dbReference>
<evidence type="ECO:0008006" key="5">
    <source>
        <dbReference type="Google" id="ProtNLM"/>
    </source>
</evidence>
<organism evidence="1 4">
    <name type="scientific">Cellulophaga phage phiST</name>
    <dbReference type="NCBI Taxonomy" id="756282"/>
    <lineage>
        <taxon>Viruses</taxon>
        <taxon>Duplodnaviria</taxon>
        <taxon>Heunggongvirae</taxon>
        <taxon>Uroviricota</taxon>
        <taxon>Caudoviricetes</taxon>
        <taxon>Cbastvirus</taxon>
        <taxon>Cbastvirus ST</taxon>
    </lineage>
</organism>
<sequence>MIIGVSGKMGSGKDSVGEILQKLFEGKRYFPHEGWVKVSPKTRPFQNRKFAKKLKQSVELKFPTLFEEKLWETLGDEYRNEYLPLLGMTRRDLLMKEGMGLRNVVCADYWLSALMCEYDGTQDWIITDMRLKNEFNKVREGVENITIRVVRPNMKFVDCVSETDLNDLEDQFDIVIRNCGNYQDLIEQVTREFLKHLFLRIK</sequence>
<reference evidence="1 4" key="1">
    <citation type="submission" date="2010-11" db="EMBL/GenBank/DDBJ databases">
        <title>The Genome Sequence of Cellulophaga phage phiST.</title>
        <authorList>
            <consortium name="The Broad Institute Genome Sequencing Platform"/>
            <person name="Henn M.R."/>
            <person name="Reimann L."/>
            <person name="Holmfelt K."/>
            <person name="Levin J."/>
            <person name="Malboeuf C."/>
            <person name="Casali M."/>
            <person name="Russ C."/>
            <person name="Lennon N."/>
            <person name="Chapman S.B."/>
            <person name="Erlich R."/>
            <person name="Young S.K."/>
            <person name="Yandava C."/>
            <person name="Zeng Q."/>
            <person name="Alvarado L."/>
            <person name="Anderson S."/>
            <person name="Berlin A."/>
            <person name="Chen Z."/>
            <person name="Freedman E."/>
            <person name="Gellesch M."/>
            <person name="Goldberg J."/>
            <person name="Green L."/>
            <person name="Griggs A."/>
            <person name="Gujja S."/>
            <person name="Heilman E.R."/>
            <person name="Heiman D."/>
            <person name="Hollinger A."/>
            <person name="Howarth C."/>
            <person name="Larson L."/>
            <person name="Mehta T."/>
            <person name="Pearson M."/>
            <person name="Roberts A."/>
            <person name="Ryan E."/>
            <person name="Saif S."/>
            <person name="Shea T."/>
            <person name="Shenoy N."/>
            <person name="Sisk P."/>
            <person name="Stolte C."/>
            <person name="Sykes S."/>
            <person name="White J."/>
            <person name="Haas B."/>
            <person name="Nusbaum C."/>
            <person name="Birren B."/>
        </authorList>
    </citation>
    <scope>NUCLEOTIDE SEQUENCE [LARGE SCALE GENOMIC DNA]</scope>
    <source>
        <strain evidence="4">phiST</strain>
        <strain evidence="1">PhiST</strain>
    </source>
</reference>
<dbReference type="Proteomes" id="UP000203074">
    <property type="component" value="Segment"/>
</dbReference>
<reference evidence="3" key="3">
    <citation type="submission" date="2013-03" db="EMBL/GenBank/DDBJ databases">
        <title>The Cellulophaga phages: a novel, diverse, and globally ubiquitous model system.</title>
        <authorList>
            <person name="Holmfeldt K."/>
            <person name="Solonenko N."/>
            <person name="Shah M."/>
            <person name="Corrier K."/>
            <person name="Riemann L."/>
            <person name="VerBerkmoes N.C."/>
            <person name="Sullivan M.B."/>
        </authorList>
    </citation>
    <scope>NUCLEOTIDE SEQUENCE [LARGE SCALE GENOMIC DNA]</scope>
</reference>
<reference evidence="2 3" key="2">
    <citation type="journal article" date="2013" name="Proc. Natl. Acad. Sci. U.S.A.">
        <title>Twelve previously unknown phage genera are ubiquitous in global oceans.</title>
        <authorList>
            <person name="Holmfeldt K."/>
            <person name="Solonenko N."/>
            <person name="Shah M."/>
            <person name="Corrier K."/>
            <person name="Riemann L."/>
            <person name="Verberkmoes N.C."/>
            <person name="Sullivan M.B."/>
        </authorList>
    </citation>
    <scope>NUCLEOTIDE SEQUENCE [LARGE SCALE GENOMIC DNA]</scope>
    <source>
        <strain evidence="2">PhiST</strain>
    </source>
</reference>
<dbReference type="KEGG" id="vg:15009942"/>
<evidence type="ECO:0000313" key="1">
    <source>
        <dbReference type="EMBL" id="AGH56743.1"/>
    </source>
</evidence>
<protein>
    <recommendedName>
        <fullName evidence="5">Deoxynucleoside monophosphate kinase</fullName>
    </recommendedName>
</protein>